<feature type="domain" description="4Fe-4S ferredoxin-type" evidence="7">
    <location>
        <begin position="13"/>
        <end position="43"/>
    </location>
</feature>
<evidence type="ECO:0000256" key="1">
    <source>
        <dbReference type="ARBA" id="ARBA00022485"/>
    </source>
</evidence>
<comment type="catalytic activity">
    <reaction evidence="6">
        <text>(R)-lactate + A = pyruvate + AH2</text>
        <dbReference type="Rhea" id="RHEA:15089"/>
        <dbReference type="ChEBI" id="CHEBI:13193"/>
        <dbReference type="ChEBI" id="CHEBI:15361"/>
        <dbReference type="ChEBI" id="CHEBI:16004"/>
        <dbReference type="ChEBI" id="CHEBI:17499"/>
    </reaction>
</comment>
<keyword evidence="2 6" id="KW-0479">Metal-binding</keyword>
<proteinExistence type="predicted"/>
<evidence type="ECO:0000313" key="9">
    <source>
        <dbReference type="Proteomes" id="UP000193136"/>
    </source>
</evidence>
<dbReference type="PIRSF" id="PIRSF000139">
    <property type="entry name" value="Glc_ox_4Fe-4S"/>
    <property type="match status" value="1"/>
</dbReference>
<dbReference type="InterPro" id="IPR017900">
    <property type="entry name" value="4Fe4S_Fe_S_CS"/>
</dbReference>
<comment type="catalytic activity">
    <reaction evidence="6">
        <text>glycolate + A = glyoxylate + AH2</text>
        <dbReference type="Rhea" id="RHEA:21264"/>
        <dbReference type="ChEBI" id="CHEBI:13193"/>
        <dbReference type="ChEBI" id="CHEBI:17499"/>
        <dbReference type="ChEBI" id="CHEBI:29805"/>
        <dbReference type="ChEBI" id="CHEBI:36655"/>
        <dbReference type="EC" id="1.1.99.14"/>
    </reaction>
</comment>
<evidence type="ECO:0000256" key="4">
    <source>
        <dbReference type="ARBA" id="ARBA00023004"/>
    </source>
</evidence>
<dbReference type="RefSeq" id="WP_085011544.1">
    <property type="nucleotide sequence ID" value="NZ_NAAD01000023.1"/>
</dbReference>
<keyword evidence="5 6" id="KW-0411">Iron-sulfur</keyword>
<keyword evidence="4 6" id="KW-0408">Iron</keyword>
<accession>A0A1X0XT58</accession>
<keyword evidence="3" id="KW-0677">Repeat</keyword>
<dbReference type="SUPFAM" id="SSF46548">
    <property type="entry name" value="alpha-helical ferredoxin"/>
    <property type="match status" value="1"/>
</dbReference>
<dbReference type="Pfam" id="PF13183">
    <property type="entry name" value="Fer4_8"/>
    <property type="match status" value="1"/>
</dbReference>
<evidence type="ECO:0000259" key="7">
    <source>
        <dbReference type="PROSITE" id="PS51379"/>
    </source>
</evidence>
<dbReference type="GO" id="GO:0046872">
    <property type="term" value="F:metal ion binding"/>
    <property type="evidence" value="ECO:0007669"/>
    <property type="project" value="UniProtKB-UniRule"/>
</dbReference>
<reference evidence="8 9" key="1">
    <citation type="submission" date="2017-03" db="EMBL/GenBank/DDBJ databases">
        <title>Genome sequence of Geothermobacter sp. EPR-M, Deep-Sea Iron Reducer.</title>
        <authorList>
            <person name="Tully B."/>
            <person name="Savalia P."/>
            <person name="Abuyen K."/>
            <person name="Baughan C."/>
            <person name="Romero E."/>
            <person name="Ronkowski C."/>
            <person name="Torres B."/>
            <person name="Tremblay J."/>
            <person name="Trujillo A."/>
            <person name="Tyler M."/>
            <person name="Perez-Rodriguez I."/>
            <person name="Amend J."/>
        </authorList>
    </citation>
    <scope>NUCLEOTIDE SEQUENCE [LARGE SCALE GENOMIC DNA]</scope>
    <source>
        <strain evidence="8 9">EPR-M</strain>
    </source>
</reference>
<dbReference type="OrthoDB" id="5289041at2"/>
<dbReference type="Gene3D" id="1.10.1060.10">
    <property type="entry name" value="Alpha-helical ferredoxin"/>
    <property type="match status" value="1"/>
</dbReference>
<dbReference type="Pfam" id="PF02754">
    <property type="entry name" value="CCG"/>
    <property type="match status" value="2"/>
</dbReference>
<name>A0A1X0XT58_9BACT</name>
<dbReference type="EC" id="1.1.99.14" evidence="6"/>
<gene>
    <name evidence="8" type="ORF">B5V00_14515</name>
</gene>
<dbReference type="PANTHER" id="PTHR32479:SF17">
    <property type="entry name" value="GLYCOLATE OXIDASE IRON-SULFUR SUBUNIT"/>
    <property type="match status" value="1"/>
</dbReference>
<keyword evidence="6" id="KW-0813">Transport</keyword>
<organism evidence="8 9">
    <name type="scientific">Geothermobacter hydrogeniphilus</name>
    <dbReference type="NCBI Taxonomy" id="1969733"/>
    <lineage>
        <taxon>Bacteria</taxon>
        <taxon>Pseudomonadati</taxon>
        <taxon>Thermodesulfobacteriota</taxon>
        <taxon>Desulfuromonadia</taxon>
        <taxon>Desulfuromonadales</taxon>
        <taxon>Geothermobacteraceae</taxon>
        <taxon>Geothermobacter</taxon>
    </lineage>
</organism>
<evidence type="ECO:0000256" key="5">
    <source>
        <dbReference type="ARBA" id="ARBA00023014"/>
    </source>
</evidence>
<dbReference type="EMBL" id="NAAD01000023">
    <property type="protein sequence ID" value="ORJ56064.1"/>
    <property type="molecule type" value="Genomic_DNA"/>
</dbReference>
<evidence type="ECO:0000256" key="6">
    <source>
        <dbReference type="PIRNR" id="PIRNR000139"/>
    </source>
</evidence>
<dbReference type="PROSITE" id="PS00198">
    <property type="entry name" value="4FE4S_FER_1"/>
    <property type="match status" value="2"/>
</dbReference>
<dbReference type="InterPro" id="IPR012257">
    <property type="entry name" value="Glc_ox_4Fe-4S"/>
</dbReference>
<evidence type="ECO:0000313" key="8">
    <source>
        <dbReference type="EMBL" id="ORJ56064.1"/>
    </source>
</evidence>
<comment type="function">
    <text evidence="6">Component of a complex that catalyzes the oxidation of glycolate to glyoxylate.</text>
</comment>
<dbReference type="PROSITE" id="PS51379">
    <property type="entry name" value="4FE4S_FER_2"/>
    <property type="match status" value="2"/>
</dbReference>
<protein>
    <recommendedName>
        <fullName evidence="6">Glycolate oxidase iron-sulfur subunit</fullName>
        <ecNumber evidence="6">1.1.99.14</ecNumber>
    </recommendedName>
</protein>
<dbReference type="GO" id="GO:0019154">
    <property type="term" value="F:glycolate dehydrogenase activity"/>
    <property type="evidence" value="ECO:0007669"/>
    <property type="project" value="UniProtKB-EC"/>
</dbReference>
<keyword evidence="9" id="KW-1185">Reference proteome</keyword>
<dbReference type="Proteomes" id="UP000193136">
    <property type="component" value="Unassembled WGS sequence"/>
</dbReference>
<dbReference type="GO" id="GO:0051539">
    <property type="term" value="F:4 iron, 4 sulfur cluster binding"/>
    <property type="evidence" value="ECO:0007669"/>
    <property type="project" value="UniProtKB-UniRule"/>
</dbReference>
<keyword evidence="6" id="KW-0249">Electron transport</keyword>
<sequence>MTDIDKSNFAPGDAPTYESVLQCMRCGFCLPTCPTFALTGRERSSPRGRVALARAVHDGKLTFSEALKEESFFCLDCRACTTACPSGVKAGEVMEVCRSQAQQFFPGGHLSQKFRSFVLERMLPDPDALEKSMLPNRLYQRLGIQWLVRHSHILKLGPDWMEKAEGMMPKIGEPLRQQLPEITPARGEKRGRVAFFLGCVMSLMYGEVSRQTVRVLAYQGFDVLTPKATKCCGAPHLAEGDRETSRQLALHNLELFLKEDVDAIVTDCAGCGASLKEYEELLEGLVPHEKLEKFRAKIRDVQEFLAEAGLRSEGLKPVNTSVTYHEPCHLCHAQGVSKQPRDLIKAIPGVEFREMNESSWCCGSAATWGLKFTEESQQVLDRKLNNIKATDADHLVTANPGCHLQLAWGLKQAGIKQDVLHLMELLGQATPE</sequence>
<comment type="caution">
    <text evidence="8">The sequence shown here is derived from an EMBL/GenBank/DDBJ whole genome shotgun (WGS) entry which is preliminary data.</text>
</comment>
<dbReference type="STRING" id="1969733.B5V00_14515"/>
<dbReference type="PANTHER" id="PTHR32479">
    <property type="entry name" value="GLYCOLATE OXIDASE IRON-SULFUR SUBUNIT"/>
    <property type="match status" value="1"/>
</dbReference>
<dbReference type="InterPro" id="IPR004017">
    <property type="entry name" value="Cys_rich_dom"/>
</dbReference>
<comment type="cofactor">
    <cofactor evidence="6">
        <name>[4Fe-4S] cluster</name>
        <dbReference type="ChEBI" id="CHEBI:49883"/>
    </cofactor>
    <text evidence="6">Binds 2 [4Fe-4S] clusters.</text>
</comment>
<keyword evidence="1 6" id="KW-0004">4Fe-4S</keyword>
<dbReference type="AlphaFoldDB" id="A0A1X0XT58"/>
<dbReference type="InterPro" id="IPR017896">
    <property type="entry name" value="4Fe4S_Fe-S-bd"/>
</dbReference>
<dbReference type="InterPro" id="IPR009051">
    <property type="entry name" value="Helical_ferredxn"/>
</dbReference>
<feature type="domain" description="4Fe-4S ferredoxin-type" evidence="7">
    <location>
        <begin position="63"/>
        <end position="94"/>
    </location>
</feature>
<evidence type="ECO:0000256" key="3">
    <source>
        <dbReference type="ARBA" id="ARBA00022737"/>
    </source>
</evidence>
<evidence type="ECO:0000256" key="2">
    <source>
        <dbReference type="ARBA" id="ARBA00022723"/>
    </source>
</evidence>